<keyword evidence="6 7" id="KW-0472">Membrane</keyword>
<evidence type="ECO:0000256" key="6">
    <source>
        <dbReference type="ARBA" id="ARBA00023136"/>
    </source>
</evidence>
<feature type="transmembrane region" description="Helical" evidence="7">
    <location>
        <begin position="149"/>
        <end position="168"/>
    </location>
</feature>
<dbReference type="Gene3D" id="1.20.1540.10">
    <property type="entry name" value="Rhomboid-like"/>
    <property type="match status" value="1"/>
</dbReference>
<name>A0ABU6MM32_9BACI</name>
<feature type="transmembrane region" description="Helical" evidence="7">
    <location>
        <begin position="12"/>
        <end position="32"/>
    </location>
</feature>
<evidence type="ECO:0000256" key="7">
    <source>
        <dbReference type="SAM" id="Phobius"/>
    </source>
</evidence>
<evidence type="ECO:0000259" key="8">
    <source>
        <dbReference type="Pfam" id="PF01694"/>
    </source>
</evidence>
<feature type="transmembrane region" description="Helical" evidence="7">
    <location>
        <begin position="174"/>
        <end position="192"/>
    </location>
</feature>
<evidence type="ECO:0000256" key="2">
    <source>
        <dbReference type="ARBA" id="ARBA00009045"/>
    </source>
</evidence>
<dbReference type="GO" id="GO:0008233">
    <property type="term" value="F:peptidase activity"/>
    <property type="evidence" value="ECO:0007669"/>
    <property type="project" value="UniProtKB-KW"/>
</dbReference>
<accession>A0ABU6MM32</accession>
<gene>
    <name evidence="9" type="ORF">P4T90_20660</name>
</gene>
<keyword evidence="3 7" id="KW-0812">Transmembrane</keyword>
<dbReference type="RefSeq" id="WP_066267279.1">
    <property type="nucleotide sequence ID" value="NZ_JARMAB010000033.1"/>
</dbReference>
<dbReference type="EMBL" id="JARMAB010000033">
    <property type="protein sequence ID" value="MED1205462.1"/>
    <property type="molecule type" value="Genomic_DNA"/>
</dbReference>
<feature type="transmembrane region" description="Helical" evidence="7">
    <location>
        <begin position="97"/>
        <end position="115"/>
    </location>
</feature>
<dbReference type="InterPro" id="IPR050925">
    <property type="entry name" value="Rhomboid_protease_S54"/>
</dbReference>
<dbReference type="PANTHER" id="PTHR43731:SF14">
    <property type="entry name" value="PRESENILIN-ASSOCIATED RHOMBOID-LIKE PROTEIN, MITOCHONDRIAL"/>
    <property type="match status" value="1"/>
</dbReference>
<feature type="transmembrane region" description="Helical" evidence="7">
    <location>
        <begin position="65"/>
        <end position="85"/>
    </location>
</feature>
<reference evidence="9 10" key="1">
    <citation type="submission" date="2023-03" db="EMBL/GenBank/DDBJ databases">
        <title>Bacillus Genome Sequencing.</title>
        <authorList>
            <person name="Dunlap C."/>
        </authorList>
    </citation>
    <scope>NUCLEOTIDE SEQUENCE [LARGE SCALE GENOMIC DNA]</scope>
    <source>
        <strain evidence="9 10">B-23453</strain>
    </source>
</reference>
<comment type="similarity">
    <text evidence="2">Belongs to the peptidase S54 family.</text>
</comment>
<comment type="caution">
    <text evidence="9">The sequence shown here is derived from an EMBL/GenBank/DDBJ whole genome shotgun (WGS) entry which is preliminary data.</text>
</comment>
<dbReference type="GO" id="GO:0006508">
    <property type="term" value="P:proteolysis"/>
    <property type="evidence" value="ECO:0007669"/>
    <property type="project" value="UniProtKB-KW"/>
</dbReference>
<feature type="domain" description="Peptidase S54 rhomboid" evidence="8">
    <location>
        <begin position="56"/>
        <end position="193"/>
    </location>
</feature>
<evidence type="ECO:0000256" key="1">
    <source>
        <dbReference type="ARBA" id="ARBA00004141"/>
    </source>
</evidence>
<comment type="subcellular location">
    <subcellularLocation>
        <location evidence="1">Membrane</location>
        <topology evidence="1">Multi-pass membrane protein</topology>
    </subcellularLocation>
</comment>
<sequence>MLVRVENISSFFKWFPASAFFISLQIFFYIILQLPITPHDMIIEKMAGINLYIGKGEYWRLLTPIFLHTNIFHLLFNSLSIFIFGPFAEKALGKFKFVLCFLVCGFSGNAATFLIMPASYFHAGSSGAVFGLTGIYLAAVFIQKNIISFRLKEIIITLITIAPAIIIFQSHINMAAHVFGFLTGFAIGWIIGSRDPSKFILT</sequence>
<evidence type="ECO:0000256" key="3">
    <source>
        <dbReference type="ARBA" id="ARBA00022692"/>
    </source>
</evidence>
<keyword evidence="10" id="KW-1185">Reference proteome</keyword>
<evidence type="ECO:0000313" key="10">
    <source>
        <dbReference type="Proteomes" id="UP001341444"/>
    </source>
</evidence>
<dbReference type="Pfam" id="PF01694">
    <property type="entry name" value="Rhomboid"/>
    <property type="match status" value="1"/>
</dbReference>
<keyword evidence="5 7" id="KW-1133">Transmembrane helix</keyword>
<proteinExistence type="inferred from homology"/>
<evidence type="ECO:0000256" key="4">
    <source>
        <dbReference type="ARBA" id="ARBA00022801"/>
    </source>
</evidence>
<evidence type="ECO:0000256" key="5">
    <source>
        <dbReference type="ARBA" id="ARBA00022989"/>
    </source>
</evidence>
<protein>
    <submittedName>
        <fullName evidence="9">Rhomboid family intramembrane serine protease</fullName>
    </submittedName>
</protein>
<dbReference type="SUPFAM" id="SSF144091">
    <property type="entry name" value="Rhomboid-like"/>
    <property type="match status" value="1"/>
</dbReference>
<dbReference type="InterPro" id="IPR022764">
    <property type="entry name" value="Peptidase_S54_rhomboid_dom"/>
</dbReference>
<dbReference type="PANTHER" id="PTHR43731">
    <property type="entry name" value="RHOMBOID PROTEASE"/>
    <property type="match status" value="1"/>
</dbReference>
<organism evidence="9 10">
    <name type="scientific">Heyndrickxia acidicola</name>
    <dbReference type="NCBI Taxonomy" id="209389"/>
    <lineage>
        <taxon>Bacteria</taxon>
        <taxon>Bacillati</taxon>
        <taxon>Bacillota</taxon>
        <taxon>Bacilli</taxon>
        <taxon>Bacillales</taxon>
        <taxon>Bacillaceae</taxon>
        <taxon>Heyndrickxia</taxon>
    </lineage>
</organism>
<evidence type="ECO:0000313" key="9">
    <source>
        <dbReference type="EMBL" id="MED1205462.1"/>
    </source>
</evidence>
<keyword evidence="4" id="KW-0378">Hydrolase</keyword>
<keyword evidence="9" id="KW-0645">Protease</keyword>
<dbReference type="InterPro" id="IPR035952">
    <property type="entry name" value="Rhomboid-like_sf"/>
</dbReference>
<feature type="transmembrane region" description="Helical" evidence="7">
    <location>
        <begin position="121"/>
        <end position="142"/>
    </location>
</feature>
<dbReference type="Proteomes" id="UP001341444">
    <property type="component" value="Unassembled WGS sequence"/>
</dbReference>